<name>A0AAX6I441_IRIPA</name>
<organism evidence="1 2">
    <name type="scientific">Iris pallida</name>
    <name type="common">Sweet iris</name>
    <dbReference type="NCBI Taxonomy" id="29817"/>
    <lineage>
        <taxon>Eukaryota</taxon>
        <taxon>Viridiplantae</taxon>
        <taxon>Streptophyta</taxon>
        <taxon>Embryophyta</taxon>
        <taxon>Tracheophyta</taxon>
        <taxon>Spermatophyta</taxon>
        <taxon>Magnoliopsida</taxon>
        <taxon>Liliopsida</taxon>
        <taxon>Asparagales</taxon>
        <taxon>Iridaceae</taxon>
        <taxon>Iridoideae</taxon>
        <taxon>Irideae</taxon>
        <taxon>Iris</taxon>
    </lineage>
</organism>
<protein>
    <submittedName>
        <fullName evidence="1">Serine/threonine-protein phosphatase 7 long form-like protein</fullName>
    </submittedName>
</protein>
<dbReference type="EMBL" id="JANAVB010004998">
    <property type="protein sequence ID" value="KAJ6847731.1"/>
    <property type="molecule type" value="Genomic_DNA"/>
</dbReference>
<reference evidence="1" key="2">
    <citation type="submission" date="2023-04" db="EMBL/GenBank/DDBJ databases">
        <authorList>
            <person name="Bruccoleri R.E."/>
            <person name="Oakeley E.J."/>
            <person name="Faust A.-M."/>
            <person name="Dessus-Babus S."/>
            <person name="Altorfer M."/>
            <person name="Burckhardt D."/>
            <person name="Oertli M."/>
            <person name="Naumann U."/>
            <person name="Petersen F."/>
            <person name="Wong J."/>
        </authorList>
    </citation>
    <scope>NUCLEOTIDE SEQUENCE</scope>
    <source>
        <strain evidence="1">GSM-AAB239-AS_SAM_17_03QT</strain>
        <tissue evidence="1">Leaf</tissue>
    </source>
</reference>
<evidence type="ECO:0000313" key="1">
    <source>
        <dbReference type="EMBL" id="KAJ6847731.1"/>
    </source>
</evidence>
<sequence>MYHPADRVMRQFCFKQHIPDDPPCYNRGRGSATARARKLIPAWNCRLETHDVTQLSQRIVSMDDLLGDITYRSWWRTPMISNRCYVYDEPRFQHRAIDDSSLREFYQHIMRIDVPALEQACENSNPDILRTAIKNFLDYVKADPAPPNPRLHIPPDYPAGFISQRQARPYKFRPLVTQPYVPDSLSQQADVIHDSPPQQAGQGTFEWAGQGTSQWTGEGSAQWAGQGTSQWAGQGDFPVDWRGECSVGRPGDFSLGRPGDFPEGWRGEFLVGWSNRLV</sequence>
<accession>A0AAX6I441</accession>
<dbReference type="AlphaFoldDB" id="A0AAX6I441"/>
<evidence type="ECO:0000313" key="2">
    <source>
        <dbReference type="Proteomes" id="UP001140949"/>
    </source>
</evidence>
<gene>
    <name evidence="1" type="ORF">M6B38_276505</name>
</gene>
<dbReference type="Proteomes" id="UP001140949">
    <property type="component" value="Unassembled WGS sequence"/>
</dbReference>
<comment type="caution">
    <text evidence="1">The sequence shown here is derived from an EMBL/GenBank/DDBJ whole genome shotgun (WGS) entry which is preliminary data.</text>
</comment>
<proteinExistence type="predicted"/>
<reference evidence="1" key="1">
    <citation type="journal article" date="2023" name="GigaByte">
        <title>Genome assembly of the bearded iris, Iris pallida Lam.</title>
        <authorList>
            <person name="Bruccoleri R.E."/>
            <person name="Oakeley E.J."/>
            <person name="Faust A.M.E."/>
            <person name="Altorfer M."/>
            <person name="Dessus-Babus S."/>
            <person name="Burckhardt D."/>
            <person name="Oertli M."/>
            <person name="Naumann U."/>
            <person name="Petersen F."/>
            <person name="Wong J."/>
        </authorList>
    </citation>
    <scope>NUCLEOTIDE SEQUENCE</scope>
    <source>
        <strain evidence="1">GSM-AAB239-AS_SAM_17_03QT</strain>
    </source>
</reference>
<keyword evidence="2" id="KW-1185">Reference proteome</keyword>